<evidence type="ECO:0000313" key="24">
    <source>
        <dbReference type="Proteomes" id="UP000050794"/>
    </source>
</evidence>
<dbReference type="GO" id="GO:0005783">
    <property type="term" value="C:endoplasmic reticulum"/>
    <property type="evidence" value="ECO:0007669"/>
    <property type="project" value="UniProtKB-SubCell"/>
</dbReference>
<evidence type="ECO:0000256" key="6">
    <source>
        <dbReference type="ARBA" id="ARBA00007878"/>
    </source>
</evidence>
<keyword evidence="14" id="KW-1133">Transmembrane helix</keyword>
<evidence type="ECO:0000256" key="19">
    <source>
        <dbReference type="ARBA" id="ARBA00044229"/>
    </source>
</evidence>
<dbReference type="Gene3D" id="3.90.550.10">
    <property type="entry name" value="Spore Coat Polysaccharide Biosynthesis Protein SpsA, Chain A"/>
    <property type="match status" value="1"/>
</dbReference>
<keyword evidence="17" id="KW-0443">Lipid metabolism</keyword>
<keyword evidence="17" id="KW-0275">Fatty acid biosynthesis</keyword>
<keyword evidence="15" id="KW-0560">Oxidoreductase</keyword>
<dbReference type="Gene3D" id="3.10.20.90">
    <property type="entry name" value="Phosphatidylinositol 3-kinase Catalytic Subunit, Chain A, domain 1"/>
    <property type="match status" value="1"/>
</dbReference>
<dbReference type="Pfam" id="PF24894">
    <property type="entry name" value="Hexapep_GlmU"/>
    <property type="match status" value="1"/>
</dbReference>
<dbReference type="CDD" id="cd01801">
    <property type="entry name" value="Ubl_TECR_like"/>
    <property type="match status" value="1"/>
</dbReference>
<organism evidence="24 25">
    <name type="scientific">Toxocara canis</name>
    <name type="common">Canine roundworm</name>
    <dbReference type="NCBI Taxonomy" id="6265"/>
    <lineage>
        <taxon>Eukaryota</taxon>
        <taxon>Metazoa</taxon>
        <taxon>Ecdysozoa</taxon>
        <taxon>Nematoda</taxon>
        <taxon>Chromadorea</taxon>
        <taxon>Rhabditida</taxon>
        <taxon>Spirurina</taxon>
        <taxon>Ascaridomorpha</taxon>
        <taxon>Ascaridoidea</taxon>
        <taxon>Toxocaridae</taxon>
        <taxon>Toxocara</taxon>
    </lineage>
</organism>
<dbReference type="Gene3D" id="2.160.10.10">
    <property type="entry name" value="Hexapeptide repeat proteins"/>
    <property type="match status" value="1"/>
</dbReference>
<keyword evidence="16" id="KW-0472">Membrane</keyword>
<gene>
    <name evidence="23" type="ORF">TCNE_LOCUS7324</name>
</gene>
<evidence type="ECO:0000256" key="8">
    <source>
        <dbReference type="ARBA" id="ARBA00022490"/>
    </source>
</evidence>
<evidence type="ECO:0000256" key="20">
    <source>
        <dbReference type="ARBA" id="ARBA00045373"/>
    </source>
</evidence>
<evidence type="ECO:0000313" key="25">
    <source>
        <dbReference type="WBParaSite" id="TCNE_0000732401-mRNA-1"/>
    </source>
</evidence>
<evidence type="ECO:0000256" key="3">
    <source>
        <dbReference type="ARBA" id="ARBA00004514"/>
    </source>
</evidence>
<dbReference type="InterPro" id="IPR005835">
    <property type="entry name" value="NTP_transferase_dom"/>
</dbReference>
<dbReference type="GO" id="GO:0002183">
    <property type="term" value="P:cytoplasmic translational initiation"/>
    <property type="evidence" value="ECO:0007669"/>
    <property type="project" value="TreeGrafter"/>
</dbReference>
<name>A0A183UFQ4_TOXCA</name>
<dbReference type="AlphaFoldDB" id="A0A183UFQ4"/>
<dbReference type="GO" id="GO:0005085">
    <property type="term" value="F:guanyl-nucleotide exchange factor activity"/>
    <property type="evidence" value="ECO:0007669"/>
    <property type="project" value="TreeGrafter"/>
</dbReference>
<evidence type="ECO:0000313" key="23">
    <source>
        <dbReference type="EMBL" id="VDM38645.1"/>
    </source>
</evidence>
<dbReference type="Proteomes" id="UP000050794">
    <property type="component" value="Unassembled WGS sequence"/>
</dbReference>
<feature type="domain" description="Ubiquitin-like" evidence="22">
    <location>
        <begin position="2"/>
        <end position="71"/>
    </location>
</feature>
<evidence type="ECO:0000256" key="12">
    <source>
        <dbReference type="ARBA" id="ARBA00022832"/>
    </source>
</evidence>
<evidence type="ECO:0000256" key="13">
    <source>
        <dbReference type="ARBA" id="ARBA00022917"/>
    </source>
</evidence>
<evidence type="ECO:0000256" key="9">
    <source>
        <dbReference type="ARBA" id="ARBA00022540"/>
    </source>
</evidence>
<dbReference type="InterPro" id="IPR001104">
    <property type="entry name" value="3-oxo-5_a-steroid_4-DH_C"/>
</dbReference>
<dbReference type="PROSITE" id="PS50244">
    <property type="entry name" value="S5A_REDUCTASE"/>
    <property type="match status" value="1"/>
</dbReference>
<evidence type="ECO:0000256" key="11">
    <source>
        <dbReference type="ARBA" id="ARBA00022824"/>
    </source>
</evidence>
<dbReference type="Pfam" id="PF00483">
    <property type="entry name" value="NTP_transferase"/>
    <property type="match status" value="1"/>
</dbReference>
<evidence type="ECO:0000256" key="4">
    <source>
        <dbReference type="ARBA" id="ARBA00005194"/>
    </source>
</evidence>
<comment type="similarity">
    <text evidence="6">Belongs to the eIF-2B gamma/epsilon subunits family.</text>
</comment>
<dbReference type="InterPro" id="IPR056818">
    <property type="entry name" value="GlmU/GlgC-like_hexapep"/>
</dbReference>
<dbReference type="SUPFAM" id="SSF53448">
    <property type="entry name" value="Nucleotide-diphospho-sugar transferases"/>
    <property type="match status" value="1"/>
</dbReference>
<dbReference type="InterPro" id="IPR029071">
    <property type="entry name" value="Ubiquitin-like_domsf"/>
</dbReference>
<comment type="subunit">
    <text evidence="21">Component of the translation initiation factor 2B (eIF2B) complex which is a heterodecamer of two sets of five different subunits: alpha, beta, gamma, delta and epsilon. Subunits alpha, beta and delta comprise a regulatory subcomplex and subunits epsilon and gamma comprise a catalytic subcomplex. Within the complex, the hexameric regulatory complex resides at the center, with the two heterodimeric catalytic subcomplexes bound on opposite sides.</text>
</comment>
<dbReference type="InterPro" id="IPR029044">
    <property type="entry name" value="Nucleotide-diphossugar_trans"/>
</dbReference>
<dbReference type="PANTHER" id="PTHR45989">
    <property type="entry name" value="TRANSLATION INITIATION FACTOR EIF-2B SUBUNIT GAMMA"/>
    <property type="match status" value="1"/>
</dbReference>
<evidence type="ECO:0000256" key="7">
    <source>
        <dbReference type="ARBA" id="ARBA00012530"/>
    </source>
</evidence>
<evidence type="ECO:0000256" key="10">
    <source>
        <dbReference type="ARBA" id="ARBA00022692"/>
    </source>
</evidence>
<reference evidence="25" key="1">
    <citation type="submission" date="2016-06" db="UniProtKB">
        <authorList>
            <consortium name="WormBaseParasite"/>
        </authorList>
    </citation>
    <scope>IDENTIFICATION</scope>
</reference>
<dbReference type="PROSITE" id="PS50053">
    <property type="entry name" value="UBIQUITIN_2"/>
    <property type="match status" value="1"/>
</dbReference>
<dbReference type="InterPro" id="IPR049127">
    <property type="entry name" value="TECR-like_N"/>
</dbReference>
<evidence type="ECO:0000256" key="5">
    <source>
        <dbReference type="ARBA" id="ARBA00007742"/>
    </source>
</evidence>
<dbReference type="CDD" id="cd04198">
    <property type="entry name" value="eIF-2B_gamma_N"/>
    <property type="match status" value="1"/>
</dbReference>
<evidence type="ECO:0000256" key="21">
    <source>
        <dbReference type="ARBA" id="ARBA00046432"/>
    </source>
</evidence>
<keyword evidence="12" id="KW-0276">Fatty acid metabolism</keyword>
<dbReference type="EMBL" id="UYWY01019659">
    <property type="protein sequence ID" value="VDM38645.1"/>
    <property type="molecule type" value="Genomic_DNA"/>
</dbReference>
<keyword evidence="8" id="KW-0963">Cytoplasm</keyword>
<reference evidence="23 24" key="2">
    <citation type="submission" date="2018-11" db="EMBL/GenBank/DDBJ databases">
        <authorList>
            <consortium name="Pathogen Informatics"/>
        </authorList>
    </citation>
    <scope>NUCLEOTIDE SEQUENCE [LARGE SCALE GENOMIC DNA]</scope>
</reference>
<proteinExistence type="inferred from homology"/>
<keyword evidence="24" id="KW-1185">Reference proteome</keyword>
<dbReference type="GO" id="GO:0006633">
    <property type="term" value="P:fatty acid biosynthetic process"/>
    <property type="evidence" value="ECO:0007669"/>
    <property type="project" value="UniProtKB-KW"/>
</dbReference>
<dbReference type="SUPFAM" id="SSF54236">
    <property type="entry name" value="Ubiquitin-like"/>
    <property type="match status" value="1"/>
</dbReference>
<comment type="similarity">
    <text evidence="5">Belongs to the steroid 5-alpha reductase family.</text>
</comment>
<keyword evidence="17" id="KW-0444">Lipid biosynthesis</keyword>
<evidence type="ECO:0000256" key="16">
    <source>
        <dbReference type="ARBA" id="ARBA00023136"/>
    </source>
</evidence>
<keyword evidence="10" id="KW-0812">Transmembrane</keyword>
<comment type="subcellular location">
    <subcellularLocation>
        <location evidence="3">Cytoplasm</location>
        <location evidence="3">Cytosol</location>
    </subcellularLocation>
    <subcellularLocation>
        <location evidence="2">Endoplasmic reticulum</location>
    </subcellularLocation>
    <subcellularLocation>
        <location evidence="1">Membrane</location>
        <topology evidence="1">Multi-pass membrane protein</topology>
    </subcellularLocation>
</comment>
<evidence type="ECO:0000256" key="2">
    <source>
        <dbReference type="ARBA" id="ARBA00004240"/>
    </source>
</evidence>
<dbReference type="GO" id="GO:0005851">
    <property type="term" value="C:eukaryotic translation initiation factor 2B complex"/>
    <property type="evidence" value="ECO:0007669"/>
    <property type="project" value="TreeGrafter"/>
</dbReference>
<dbReference type="WBParaSite" id="TCNE_0000732401-mRNA-1">
    <property type="protein sequence ID" value="TCNE_0000732401-mRNA-1"/>
    <property type="gene ID" value="TCNE_0000732401"/>
</dbReference>
<dbReference type="GO" id="GO:0003743">
    <property type="term" value="F:translation initiation factor activity"/>
    <property type="evidence" value="ECO:0007669"/>
    <property type="project" value="UniProtKB-KW"/>
</dbReference>
<dbReference type="EC" id="1.3.1.93" evidence="7"/>
<evidence type="ECO:0000256" key="1">
    <source>
        <dbReference type="ARBA" id="ARBA00004141"/>
    </source>
</evidence>
<evidence type="ECO:0000256" key="14">
    <source>
        <dbReference type="ARBA" id="ARBA00022989"/>
    </source>
</evidence>
<comment type="function">
    <text evidence="20">Acts as a component of the translation initiation factor 2B (eIF2B) complex, which catalyzes the exchange of GDP for GTP on the eukaryotic initiation factor 2 (eIF2) complex gamma subunit. Its guanine nucleotide exchange factor activity is repressed when bound to eIF2 complex phosphorylated on the alpha subunit, thereby limiting the amount of methionyl-initiator methionine tRNA available to the ribosome and consequently global translation is repressed.</text>
</comment>
<evidence type="ECO:0000256" key="15">
    <source>
        <dbReference type="ARBA" id="ARBA00023002"/>
    </source>
</evidence>
<protein>
    <recommendedName>
        <fullName evidence="18">Translation initiation factor eIF2B subunit gamma</fullName>
        <ecNumber evidence="7">1.3.1.93</ecNumber>
    </recommendedName>
    <alternativeName>
        <fullName evidence="19">eIF2B GDP-GTP exchange factor subunit gamma</fullName>
    </alternativeName>
</protein>
<dbReference type="GO" id="GO:0016020">
    <property type="term" value="C:membrane"/>
    <property type="evidence" value="ECO:0007669"/>
    <property type="project" value="UniProtKB-SubCell"/>
</dbReference>
<evidence type="ECO:0000259" key="22">
    <source>
        <dbReference type="PROSITE" id="PS50053"/>
    </source>
</evidence>
<dbReference type="InterPro" id="IPR000626">
    <property type="entry name" value="Ubiquitin-like_dom"/>
</dbReference>
<dbReference type="Pfam" id="PF02544">
    <property type="entry name" value="Steroid_dh"/>
    <property type="match status" value="1"/>
</dbReference>
<dbReference type="GO" id="GO:0005829">
    <property type="term" value="C:cytosol"/>
    <property type="evidence" value="ECO:0007669"/>
    <property type="project" value="UniProtKB-SubCell"/>
</dbReference>
<keyword evidence="9" id="KW-0396">Initiation factor</keyword>
<dbReference type="InterPro" id="IPR051960">
    <property type="entry name" value="eIF2B_gamma"/>
</dbReference>
<comment type="pathway">
    <text evidence="4">Lipid metabolism; fatty acid biosynthesis.</text>
</comment>
<keyword evidence="11" id="KW-0256">Endoplasmic reticulum</keyword>
<dbReference type="PANTHER" id="PTHR45989:SF1">
    <property type="entry name" value="TRANSLATION INITIATION FACTOR EIF-2B SUBUNIT GAMMA"/>
    <property type="match status" value="1"/>
</dbReference>
<dbReference type="GO" id="GO:0102758">
    <property type="term" value="F:very-long-chain enoyl-CoA reductase activity"/>
    <property type="evidence" value="ECO:0007669"/>
    <property type="project" value="UniProtKB-EC"/>
</dbReference>
<evidence type="ECO:0000256" key="17">
    <source>
        <dbReference type="ARBA" id="ARBA00023160"/>
    </source>
</evidence>
<dbReference type="Pfam" id="PF21696">
    <property type="entry name" value="TECR_N"/>
    <property type="match status" value="1"/>
</dbReference>
<evidence type="ECO:0000256" key="18">
    <source>
        <dbReference type="ARBA" id="ARBA00044196"/>
    </source>
</evidence>
<accession>A0A183UFQ4</accession>
<sequence length="730" mass="81608">MASLSLEIFDAKKTQNSIAIIENVSPEDTILSIKKRIAQKRSLLSVERQSLRLDAKGKSLKDEQRISELSLPSRGAQLFLRDLGPQVAWKTVFLAEYAGPLFIYPIFYFRPAIIYGHAPSMPVALPVTLALACWSVHYAKRLLETLFVHRFSNSTMPRFNLFKNCSYYWGFCAFVSFFVNHPLYTSPSFGTIQVFGGLTGFVICELGNLSIHLLLRDLRPAGTKERRIPLPNGNPLTRLFDLVSCPNYTYEVGSWLSFSIMTQSLPALLFTTAGFIQMAIWAKNKHRAYLKEFARYPRGLMNRGEWQAVLLCGGMGNRMTELTDRIPKCMLPIAGIPMFWYPLNFLRINRIKDVLFVVSDRVLPEVKQLLAGKDLPPLDDDMNIEYIPLASVADEWGTADVLRHIEAKIKRDFIVVSGDFVSDMSLAPLLTVHRSQNSSLTCVLAENVVTGPIPGPKIKRSKGRDFVALSEKNQLLFLGSEEDFDDTIPVNAYLFSKFRNVHLSAKYNDCHVYLMKRWIVDVIKQQRTFSSVKADLIPYLLEKQYTTLDAEMVPHVKPDKFVELANQFSFGTPITAAVPQLRCFAYIVTPENGSIIAHVNNIGAYFEILRFLTCKFCDSFPPSQKINQNGVATVSESYISKTVRFVDGRTGEGAAVSRTDKPIIKRSVLGAGCEVGLHAKITNSLIMDSCVIGAGAQITNTIVCSGVEIEEGAEITSSIVTNRQKISANG</sequence>
<dbReference type="FunFam" id="3.10.20.90:FF:000131">
    <property type="entry name" value="trans-2,3-enoyl-CoA reductase-like"/>
    <property type="match status" value="1"/>
</dbReference>
<keyword evidence="13" id="KW-0648">Protein biosynthesis</keyword>